<evidence type="ECO:0000259" key="8">
    <source>
        <dbReference type="Pfam" id="PF01694"/>
    </source>
</evidence>
<evidence type="ECO:0000256" key="4">
    <source>
        <dbReference type="ARBA" id="ARBA00022824"/>
    </source>
</evidence>
<feature type="transmembrane region" description="Helical" evidence="7">
    <location>
        <begin position="317"/>
        <end position="339"/>
    </location>
</feature>
<dbReference type="STRING" id="318479.A0A0N4U485"/>
<feature type="domain" description="Peptidase S54 rhomboid" evidence="8">
    <location>
        <begin position="279"/>
        <end position="415"/>
    </location>
</feature>
<dbReference type="InterPro" id="IPR051512">
    <property type="entry name" value="Inactive_Rhomboid"/>
</dbReference>
<dbReference type="SUPFAM" id="SSF144091">
    <property type="entry name" value="Rhomboid-like"/>
    <property type="match status" value="1"/>
</dbReference>
<gene>
    <name evidence="9" type="ORF">DME_LOCUS5941</name>
</gene>
<evidence type="ECO:0000313" key="11">
    <source>
        <dbReference type="Proteomes" id="UP000274756"/>
    </source>
</evidence>
<dbReference type="WBParaSite" id="DME_0000158101-mRNA-1">
    <property type="protein sequence ID" value="DME_0000158101-mRNA-1"/>
    <property type="gene ID" value="DME_0000158101"/>
</dbReference>
<feature type="transmembrane region" description="Helical" evidence="7">
    <location>
        <begin position="284"/>
        <end position="305"/>
    </location>
</feature>
<evidence type="ECO:0000256" key="3">
    <source>
        <dbReference type="ARBA" id="ARBA00022692"/>
    </source>
</evidence>
<dbReference type="FunFam" id="1.20.1540.10:FF:000025">
    <property type="entry name" value="Putative rhomboid family"/>
    <property type="match status" value="1"/>
</dbReference>
<dbReference type="InterPro" id="IPR022764">
    <property type="entry name" value="Peptidase_S54_rhomboid_dom"/>
</dbReference>
<dbReference type="Pfam" id="PF01694">
    <property type="entry name" value="Rhomboid"/>
    <property type="match status" value="1"/>
</dbReference>
<feature type="transmembrane region" description="Helical" evidence="7">
    <location>
        <begin position="379"/>
        <end position="395"/>
    </location>
</feature>
<dbReference type="PANTHER" id="PTHR45965:SF3">
    <property type="entry name" value="INACTIVE RHOMBOID PROTEIN 1"/>
    <property type="match status" value="1"/>
</dbReference>
<keyword evidence="11" id="KW-1185">Reference proteome</keyword>
<dbReference type="InterPro" id="IPR035952">
    <property type="entry name" value="Rhomboid-like_sf"/>
</dbReference>
<dbReference type="GO" id="GO:0005789">
    <property type="term" value="C:endoplasmic reticulum membrane"/>
    <property type="evidence" value="ECO:0007669"/>
    <property type="project" value="UniProtKB-SubCell"/>
</dbReference>
<dbReference type="AlphaFoldDB" id="A0A0N4U485"/>
<evidence type="ECO:0000313" key="9">
    <source>
        <dbReference type="EMBL" id="VDN55968.1"/>
    </source>
</evidence>
<comment type="subcellular location">
    <subcellularLocation>
        <location evidence="1">Endoplasmic reticulum membrane</location>
        <topology evidence="1">Multi-pass membrane protein</topology>
    </subcellularLocation>
</comment>
<keyword evidence="3 7" id="KW-0812">Transmembrane</keyword>
<evidence type="ECO:0000256" key="1">
    <source>
        <dbReference type="ARBA" id="ARBA00004477"/>
    </source>
</evidence>
<accession>A0A0N4U485</accession>
<dbReference type="PANTHER" id="PTHR45965">
    <property type="entry name" value="INACTIVE RHOMBOID PROTEIN"/>
    <property type="match status" value="1"/>
</dbReference>
<evidence type="ECO:0000313" key="10">
    <source>
        <dbReference type="Proteomes" id="UP000038040"/>
    </source>
</evidence>
<organism evidence="10 12">
    <name type="scientific">Dracunculus medinensis</name>
    <name type="common">Guinea worm</name>
    <dbReference type="NCBI Taxonomy" id="318479"/>
    <lineage>
        <taxon>Eukaryota</taxon>
        <taxon>Metazoa</taxon>
        <taxon>Ecdysozoa</taxon>
        <taxon>Nematoda</taxon>
        <taxon>Chromadorea</taxon>
        <taxon>Rhabditida</taxon>
        <taxon>Spirurina</taxon>
        <taxon>Dracunculoidea</taxon>
        <taxon>Dracunculidae</taxon>
        <taxon>Dracunculus</taxon>
    </lineage>
</organism>
<reference evidence="9 11" key="2">
    <citation type="submission" date="2018-11" db="EMBL/GenBank/DDBJ databases">
        <authorList>
            <consortium name="Pathogen Informatics"/>
        </authorList>
    </citation>
    <scope>NUCLEOTIDE SEQUENCE [LARGE SCALE GENOMIC DNA]</scope>
</reference>
<reference evidence="12" key="1">
    <citation type="submission" date="2017-02" db="UniProtKB">
        <authorList>
            <consortium name="WormBaseParasite"/>
        </authorList>
    </citation>
    <scope>IDENTIFICATION</scope>
</reference>
<evidence type="ECO:0000256" key="2">
    <source>
        <dbReference type="ARBA" id="ARBA00009045"/>
    </source>
</evidence>
<protein>
    <submittedName>
        <fullName evidence="12">Rhomboid domain-containing protein</fullName>
    </submittedName>
</protein>
<evidence type="ECO:0000313" key="12">
    <source>
        <dbReference type="WBParaSite" id="DME_0000158101-mRNA-1"/>
    </source>
</evidence>
<name>A0A0N4U485_DRAME</name>
<keyword evidence="6 7" id="KW-0472">Membrane</keyword>
<evidence type="ECO:0000256" key="5">
    <source>
        <dbReference type="ARBA" id="ARBA00022989"/>
    </source>
</evidence>
<keyword evidence="4" id="KW-0256">Endoplasmic reticulum</keyword>
<sequence length="487" mass="56558">FSQHKLRQQNRFGIGFGLWRKYFKRKLKHTDQFIPDSYVDYRPFFTYWVTSVQMLVTVVSLLIFGFGPYGFGRIERTADVLHSSITLKHVSIYEQGNFWLGPSFMNLVHLGAKFSPCMRHDKRIYAQIKLDRDLERETGCCIYNDGTGCFQTSYNTCPFLSFFRANFWCCLWTRPEVFLFIYCDRPSSVDPFEWPDDITEWPICRTSAAFIPENQKHLLCEVTGRPCCIQLHGQCRITTRDYCDFVQGFFHENATLCSQVSCLGDVCGMLPFLDSRKPDQFYRLFIPLFLHAGIFHCVFTIIIQWHYMRDLEKLIGWARMAILYIGSGVAGNLASAIFVPYKPEVGPAGSHIGIFAAMYTDVVYNWAIIAEPWKAIRELNIFMFFLFISGVLPWIDNWAHLFGFIFGLLLSLATFPYIQRGKNVSSWRLMIVVTTLTSASGLFILMLFIFYGLSDFDCPYCEYFNCIPFSPHFCDNQGLRLQSWLPI</sequence>
<feature type="transmembrane region" description="Helical" evidence="7">
    <location>
        <begin position="401"/>
        <end position="418"/>
    </location>
</feature>
<feature type="transmembrane region" description="Helical" evidence="7">
    <location>
        <begin position="45"/>
        <end position="66"/>
    </location>
</feature>
<feature type="transmembrane region" description="Helical" evidence="7">
    <location>
        <begin position="430"/>
        <end position="453"/>
    </location>
</feature>
<dbReference type="GO" id="GO:0004252">
    <property type="term" value="F:serine-type endopeptidase activity"/>
    <property type="evidence" value="ECO:0007669"/>
    <property type="project" value="InterPro"/>
</dbReference>
<dbReference type="GO" id="GO:0042058">
    <property type="term" value="P:regulation of epidermal growth factor receptor signaling pathway"/>
    <property type="evidence" value="ECO:0007669"/>
    <property type="project" value="TreeGrafter"/>
</dbReference>
<keyword evidence="5 7" id="KW-1133">Transmembrane helix</keyword>
<dbReference type="Gene3D" id="1.20.1540.10">
    <property type="entry name" value="Rhomboid-like"/>
    <property type="match status" value="1"/>
</dbReference>
<comment type="similarity">
    <text evidence="2">Belongs to the peptidase S54 family.</text>
</comment>
<dbReference type="OrthoDB" id="2146116at2759"/>
<evidence type="ECO:0000256" key="6">
    <source>
        <dbReference type="ARBA" id="ARBA00023136"/>
    </source>
</evidence>
<dbReference type="EMBL" id="UYYG01001154">
    <property type="protein sequence ID" value="VDN55968.1"/>
    <property type="molecule type" value="Genomic_DNA"/>
</dbReference>
<dbReference type="GO" id="GO:0050708">
    <property type="term" value="P:regulation of protein secretion"/>
    <property type="evidence" value="ECO:0007669"/>
    <property type="project" value="TreeGrafter"/>
</dbReference>
<dbReference type="Proteomes" id="UP000274756">
    <property type="component" value="Unassembled WGS sequence"/>
</dbReference>
<proteinExistence type="inferred from homology"/>
<dbReference type="Proteomes" id="UP000038040">
    <property type="component" value="Unplaced"/>
</dbReference>
<evidence type="ECO:0000256" key="7">
    <source>
        <dbReference type="SAM" id="Phobius"/>
    </source>
</evidence>